<gene>
    <name evidence="2" type="ORF">RI138_32135</name>
</gene>
<feature type="compositionally biased region" description="Polar residues" evidence="1">
    <location>
        <begin position="85"/>
        <end position="95"/>
    </location>
</feature>
<accession>A0ABY9W7Q6</accession>
<feature type="compositionally biased region" description="Low complexity" evidence="1">
    <location>
        <begin position="96"/>
        <end position="113"/>
    </location>
</feature>
<dbReference type="Proteomes" id="UP001303236">
    <property type="component" value="Chromosome"/>
</dbReference>
<dbReference type="EMBL" id="CP134500">
    <property type="protein sequence ID" value="WNF31101.1"/>
    <property type="molecule type" value="Genomic_DNA"/>
</dbReference>
<organism evidence="2 3">
    <name type="scientific">Streptomyces durocortorensis</name>
    <dbReference type="NCBI Taxonomy" id="2811104"/>
    <lineage>
        <taxon>Bacteria</taxon>
        <taxon>Bacillati</taxon>
        <taxon>Actinomycetota</taxon>
        <taxon>Actinomycetes</taxon>
        <taxon>Kitasatosporales</taxon>
        <taxon>Streptomycetaceae</taxon>
        <taxon>Streptomyces</taxon>
    </lineage>
</organism>
<evidence type="ECO:0000313" key="3">
    <source>
        <dbReference type="Proteomes" id="UP001303236"/>
    </source>
</evidence>
<feature type="region of interest" description="Disordered" evidence="1">
    <location>
        <begin position="75"/>
        <end position="125"/>
    </location>
</feature>
<reference evidence="2 3" key="1">
    <citation type="submission" date="2023-09" db="EMBL/GenBank/DDBJ databases">
        <title>Genome completion map analysis of the actinomycetes C11-1.</title>
        <authorList>
            <person name="Qin P."/>
            <person name="Guan P."/>
        </authorList>
    </citation>
    <scope>NUCLEOTIDE SEQUENCE [LARGE SCALE GENOMIC DNA]</scope>
    <source>
        <strain evidence="2 3">C11-1</strain>
    </source>
</reference>
<evidence type="ECO:0000256" key="1">
    <source>
        <dbReference type="SAM" id="MobiDB-lite"/>
    </source>
</evidence>
<proteinExistence type="predicted"/>
<name>A0ABY9W7Q6_9ACTN</name>
<sequence length="125" mass="13359">MTAMTDYLQAVFAMLGPGEERYAAPAAWLSLEEELGRTFPGDYKQIVDAYAPVQINGHLTLRQAGGTWARRSARHQKSGLIADGSPTSLGRTTILASSANSPSSASEPPKVSYPSPPPIKELRSS</sequence>
<evidence type="ECO:0000313" key="2">
    <source>
        <dbReference type="EMBL" id="WNF31101.1"/>
    </source>
</evidence>
<protein>
    <submittedName>
        <fullName evidence="2">Uncharacterized protein</fullName>
    </submittedName>
</protein>
<keyword evidence="3" id="KW-1185">Reference proteome</keyword>